<evidence type="ECO:0000313" key="8">
    <source>
        <dbReference type="Proteomes" id="UP000005143"/>
    </source>
</evidence>
<evidence type="ECO:0000313" key="7">
    <source>
        <dbReference type="EMBL" id="EHN08836.1"/>
    </source>
</evidence>
<evidence type="ECO:0000256" key="5">
    <source>
        <dbReference type="SAM" id="MobiDB-lite"/>
    </source>
</evidence>
<evidence type="ECO:0000256" key="3">
    <source>
        <dbReference type="ARBA" id="ARBA00023163"/>
    </source>
</evidence>
<comment type="caution">
    <text evidence="7">The sequence shown here is derived from an EMBL/GenBank/DDBJ whole genome shotgun (WGS) entry which is preliminary data.</text>
</comment>
<dbReference type="RefSeq" id="WP_007579315.1">
    <property type="nucleotide sequence ID" value="NZ_AGUD01000319.1"/>
</dbReference>
<sequence>MLKNGSPQGRRPDQLPAGRHGLPREAVVRNQQQRILRAVIDVTSVAGYGEMSVEDIISTAGVSRRTFYDHYTNKEAAFLAAYDDAVGRLQDDVRAAFDSADDVIARTTASLTVLIDRLASDPAMAEMCVVEVLAAGSEAVARRDDTMRRLATLIDDGVALLSGPANSLTAETIVGGIHEVIYARVLRGELDQLRDAIPDLVYAIFLPYAGPDGAAAARSSAVDAQVAQAAAR</sequence>
<evidence type="ECO:0000256" key="1">
    <source>
        <dbReference type="ARBA" id="ARBA00023015"/>
    </source>
</evidence>
<keyword evidence="1" id="KW-0805">Transcription regulation</keyword>
<dbReference type="GO" id="GO:0003677">
    <property type="term" value="F:DNA binding"/>
    <property type="evidence" value="ECO:0007669"/>
    <property type="project" value="UniProtKB-UniRule"/>
</dbReference>
<keyword evidence="3" id="KW-0804">Transcription</keyword>
<dbReference type="InterPro" id="IPR001647">
    <property type="entry name" value="HTH_TetR"/>
</dbReference>
<reference evidence="7 8" key="1">
    <citation type="journal article" date="2013" name="Biodegradation">
        <title>Quantitative proteomic analysis of ibuprofen-degrading Patulibacter sp. strain I11.</title>
        <authorList>
            <person name="Almeida B."/>
            <person name="Kjeldal H."/>
            <person name="Lolas I."/>
            <person name="Knudsen A.D."/>
            <person name="Carvalho G."/>
            <person name="Nielsen K.L."/>
            <person name="Barreto Crespo M.T."/>
            <person name="Stensballe A."/>
            <person name="Nielsen J.L."/>
        </authorList>
    </citation>
    <scope>NUCLEOTIDE SEQUENCE [LARGE SCALE GENOMIC DNA]</scope>
    <source>
        <strain evidence="7 8">I11</strain>
    </source>
</reference>
<dbReference type="Gene3D" id="1.10.357.10">
    <property type="entry name" value="Tetracycline Repressor, domain 2"/>
    <property type="match status" value="1"/>
</dbReference>
<dbReference type="AlphaFoldDB" id="H0EBV9"/>
<feature type="DNA-binding region" description="H-T-H motif" evidence="4">
    <location>
        <begin position="52"/>
        <end position="71"/>
    </location>
</feature>
<dbReference type="PROSITE" id="PS50977">
    <property type="entry name" value="HTH_TETR_2"/>
    <property type="match status" value="1"/>
</dbReference>
<feature type="domain" description="HTH tetR-type" evidence="6">
    <location>
        <begin position="29"/>
        <end position="89"/>
    </location>
</feature>
<proteinExistence type="predicted"/>
<gene>
    <name evidence="7" type="ORF">PAI11_43420</name>
</gene>
<evidence type="ECO:0000256" key="4">
    <source>
        <dbReference type="PROSITE-ProRule" id="PRU00335"/>
    </source>
</evidence>
<organism evidence="7 8">
    <name type="scientific">Patulibacter medicamentivorans</name>
    <dbReference type="NCBI Taxonomy" id="1097667"/>
    <lineage>
        <taxon>Bacteria</taxon>
        <taxon>Bacillati</taxon>
        <taxon>Actinomycetota</taxon>
        <taxon>Thermoleophilia</taxon>
        <taxon>Solirubrobacterales</taxon>
        <taxon>Patulibacteraceae</taxon>
        <taxon>Patulibacter</taxon>
    </lineage>
</organism>
<dbReference type="EMBL" id="AGUD01000319">
    <property type="protein sequence ID" value="EHN08836.1"/>
    <property type="molecule type" value="Genomic_DNA"/>
</dbReference>
<evidence type="ECO:0000259" key="6">
    <source>
        <dbReference type="PROSITE" id="PS50977"/>
    </source>
</evidence>
<evidence type="ECO:0000256" key="2">
    <source>
        <dbReference type="ARBA" id="ARBA00023125"/>
    </source>
</evidence>
<dbReference type="PATRIC" id="fig|1097667.3.peg.4303"/>
<keyword evidence="8" id="KW-1185">Reference proteome</keyword>
<dbReference type="PANTHER" id="PTHR47506:SF1">
    <property type="entry name" value="HTH-TYPE TRANSCRIPTIONAL REGULATOR YJDC"/>
    <property type="match status" value="1"/>
</dbReference>
<keyword evidence="2 4" id="KW-0238">DNA-binding</keyword>
<protein>
    <submittedName>
        <fullName evidence="7">Transcriptional regulator TetR family</fullName>
    </submittedName>
</protein>
<name>H0EBV9_9ACTN</name>
<feature type="region of interest" description="Disordered" evidence="5">
    <location>
        <begin position="1"/>
        <end position="21"/>
    </location>
</feature>
<dbReference type="PANTHER" id="PTHR47506">
    <property type="entry name" value="TRANSCRIPTIONAL REGULATORY PROTEIN"/>
    <property type="match status" value="1"/>
</dbReference>
<dbReference type="Pfam" id="PF00440">
    <property type="entry name" value="TetR_N"/>
    <property type="match status" value="1"/>
</dbReference>
<dbReference type="Proteomes" id="UP000005143">
    <property type="component" value="Unassembled WGS sequence"/>
</dbReference>
<dbReference type="SUPFAM" id="SSF46689">
    <property type="entry name" value="Homeodomain-like"/>
    <property type="match status" value="1"/>
</dbReference>
<dbReference type="InterPro" id="IPR009057">
    <property type="entry name" value="Homeodomain-like_sf"/>
</dbReference>
<accession>H0EBV9</accession>